<gene>
    <name evidence="8" type="ORF">RRG08_041591</name>
</gene>
<organism evidence="8 9">
    <name type="scientific">Elysia crispata</name>
    <name type="common">lettuce slug</name>
    <dbReference type="NCBI Taxonomy" id="231223"/>
    <lineage>
        <taxon>Eukaryota</taxon>
        <taxon>Metazoa</taxon>
        <taxon>Spiralia</taxon>
        <taxon>Lophotrochozoa</taxon>
        <taxon>Mollusca</taxon>
        <taxon>Gastropoda</taxon>
        <taxon>Heterobranchia</taxon>
        <taxon>Euthyneura</taxon>
        <taxon>Panpulmonata</taxon>
        <taxon>Sacoglossa</taxon>
        <taxon>Placobranchoidea</taxon>
        <taxon>Plakobranchidae</taxon>
        <taxon>Elysia</taxon>
    </lineage>
</organism>
<evidence type="ECO:0000256" key="1">
    <source>
        <dbReference type="ARBA" id="ARBA00004479"/>
    </source>
</evidence>
<evidence type="ECO:0000256" key="6">
    <source>
        <dbReference type="ARBA" id="ARBA00023180"/>
    </source>
</evidence>
<dbReference type="GO" id="GO:0016020">
    <property type="term" value="C:membrane"/>
    <property type="evidence" value="ECO:0007669"/>
    <property type="project" value="UniProtKB-SubCell"/>
</dbReference>
<evidence type="ECO:0000313" key="8">
    <source>
        <dbReference type="EMBL" id="KAK3796277.1"/>
    </source>
</evidence>
<name>A0AAE1E709_9GAST</name>
<evidence type="ECO:0000256" key="4">
    <source>
        <dbReference type="ARBA" id="ARBA00022989"/>
    </source>
</evidence>
<comment type="caution">
    <text evidence="8">The sequence shown here is derived from an EMBL/GenBank/DDBJ whole genome shotgun (WGS) entry which is preliminary data.</text>
</comment>
<keyword evidence="4 7" id="KW-1133">Transmembrane helix</keyword>
<accession>A0AAE1E709</accession>
<keyword evidence="9" id="KW-1185">Reference proteome</keyword>
<dbReference type="Proteomes" id="UP001283361">
    <property type="component" value="Unassembled WGS sequence"/>
</dbReference>
<dbReference type="PANTHER" id="PTHR31386:SF2">
    <property type="entry name" value="SIMILAR TO RIKEN CDNA 2510039O18"/>
    <property type="match status" value="1"/>
</dbReference>
<evidence type="ECO:0000256" key="7">
    <source>
        <dbReference type="SAM" id="Phobius"/>
    </source>
</evidence>
<evidence type="ECO:0000256" key="5">
    <source>
        <dbReference type="ARBA" id="ARBA00023136"/>
    </source>
</evidence>
<protein>
    <submittedName>
        <fullName evidence="8">Uncharacterized protein</fullName>
    </submittedName>
</protein>
<evidence type="ECO:0000256" key="2">
    <source>
        <dbReference type="ARBA" id="ARBA00022692"/>
    </source>
</evidence>
<dbReference type="EMBL" id="JAWDGP010000898">
    <property type="protein sequence ID" value="KAK3796277.1"/>
    <property type="molecule type" value="Genomic_DNA"/>
</dbReference>
<evidence type="ECO:0000313" key="9">
    <source>
        <dbReference type="Proteomes" id="UP001283361"/>
    </source>
</evidence>
<keyword evidence="2 7" id="KW-0812">Transmembrane</keyword>
<keyword evidence="6" id="KW-0325">Glycoprotein</keyword>
<dbReference type="Pfam" id="PF10222">
    <property type="entry name" value="DUF2152"/>
    <property type="match status" value="1"/>
</dbReference>
<dbReference type="InterPro" id="IPR018795">
    <property type="entry name" value="K2013-like"/>
</dbReference>
<keyword evidence="5 7" id="KW-0472">Membrane</keyword>
<dbReference type="PANTHER" id="PTHR31386">
    <property type="entry name" value="UNCHARACTERIZED PROTEIN KIAA2013"/>
    <property type="match status" value="1"/>
</dbReference>
<feature type="transmembrane region" description="Helical" evidence="7">
    <location>
        <begin position="600"/>
        <end position="621"/>
    </location>
</feature>
<sequence>MRNEFRFAQWQHLKFTFRRISSRLSRKMTVQSIFQSALTAFNSLGRSRKLLLIILILILLMYYLGPHLFGYGGYKERYQDPNTACQAQNLVDFQSRMNNLDAFHSGDFADAPPNKRMAYVGNGNIAAALGSEKSLYIRLNRALSQPINFWPVVQTRIEGSKKKSTILDVKSGLAYKMQVLSTGVGCINVGSQLYAHRSRPALLVQDIRIQNPSELPIVVEMDQIGASGWDHVEIADASYTTNGAETVKYKIYSSTVPLLKSDKVIAIAIAAVSIESTTERVEANSIKKFHLLTAVHYTQPMLAEEAPKYLPDCIQQAKGELEKGLGINEKLLRQEHTHVWAKLWNSGFSISHSKASGAINGDRINRTLYYVLSNAPAPLHNIMSTSQDKANIEKILYFPDNCYSGHSTLKSDTLWIEPEDESQIARVVTTWMITLEKLGCKLMVGAGAEGILQAMLLSLAPLHFQDQHLEMTSVPRDLHRDLYFRRINYGNNTHVNISVTVGEDNKATIDVALDRNDRPYFGCDAGCLDFPVQLSKEWHKFPVKLTDPVTSVLYITSDHQHMQELKHAIHVKEINEAPAHEHHVIALHKHGHHFGGLPTIFWVSIAVLIIVFHLFLFKLIYNEYCQGQERYARSRYSL</sequence>
<reference evidence="8" key="1">
    <citation type="journal article" date="2023" name="G3 (Bethesda)">
        <title>A reference genome for the long-term kleptoplast-retaining sea slug Elysia crispata morphotype clarki.</title>
        <authorList>
            <person name="Eastman K.E."/>
            <person name="Pendleton A.L."/>
            <person name="Shaikh M.A."/>
            <person name="Suttiyut T."/>
            <person name="Ogas R."/>
            <person name="Tomko P."/>
            <person name="Gavelis G."/>
            <person name="Widhalm J.R."/>
            <person name="Wisecaver J.H."/>
        </authorList>
    </citation>
    <scope>NUCLEOTIDE SEQUENCE</scope>
    <source>
        <strain evidence="8">ECLA1</strain>
    </source>
</reference>
<proteinExistence type="predicted"/>
<feature type="transmembrane region" description="Helical" evidence="7">
    <location>
        <begin position="50"/>
        <end position="69"/>
    </location>
</feature>
<keyword evidence="3" id="KW-0732">Signal</keyword>
<evidence type="ECO:0000256" key="3">
    <source>
        <dbReference type="ARBA" id="ARBA00022729"/>
    </source>
</evidence>
<dbReference type="AlphaFoldDB" id="A0AAE1E709"/>
<comment type="subcellular location">
    <subcellularLocation>
        <location evidence="1">Membrane</location>
        <topology evidence="1">Single-pass type I membrane protein</topology>
    </subcellularLocation>
</comment>